<feature type="region of interest" description="Disordered" evidence="1">
    <location>
        <begin position="1"/>
        <end position="94"/>
    </location>
</feature>
<accession>A0A183CUC7</accession>
<dbReference type="Proteomes" id="UP000271098">
    <property type="component" value="Unassembled WGS sequence"/>
</dbReference>
<dbReference type="WBParaSite" id="GPUH_0000006701-mRNA-1">
    <property type="protein sequence ID" value="GPUH_0000006701-mRNA-1"/>
    <property type="gene ID" value="GPUH_0000006701"/>
</dbReference>
<name>A0A183CUC7_9BILA</name>
<sequence>MKDDAEDGSTGRERTIAASNDQFSTIAIKKKSNSFDQPSCKQKAAGKMPRTDMNSSERGREEPLFQNNSGISTTVPGPKWESGALSNPQSRTGD</sequence>
<keyword evidence="3" id="KW-1185">Reference proteome</keyword>
<gene>
    <name evidence="2" type="ORF">GPUH_LOCUS68</name>
</gene>
<evidence type="ECO:0000313" key="4">
    <source>
        <dbReference type="WBParaSite" id="GPUH_0000006701-mRNA-1"/>
    </source>
</evidence>
<protein>
    <submittedName>
        <fullName evidence="2 4">Uncharacterized protein</fullName>
    </submittedName>
</protein>
<proteinExistence type="predicted"/>
<feature type="compositionally biased region" description="Polar residues" evidence="1">
    <location>
        <begin position="65"/>
        <end position="75"/>
    </location>
</feature>
<reference evidence="2 3" key="2">
    <citation type="submission" date="2018-11" db="EMBL/GenBank/DDBJ databases">
        <authorList>
            <consortium name="Pathogen Informatics"/>
        </authorList>
    </citation>
    <scope>NUCLEOTIDE SEQUENCE [LARGE SCALE GENOMIC DNA]</scope>
</reference>
<evidence type="ECO:0000256" key="1">
    <source>
        <dbReference type="SAM" id="MobiDB-lite"/>
    </source>
</evidence>
<reference evidence="4" key="1">
    <citation type="submission" date="2016-06" db="UniProtKB">
        <authorList>
            <consortium name="WormBaseParasite"/>
        </authorList>
    </citation>
    <scope>IDENTIFICATION</scope>
</reference>
<feature type="compositionally biased region" description="Polar residues" evidence="1">
    <location>
        <begin position="84"/>
        <end position="94"/>
    </location>
</feature>
<dbReference type="AlphaFoldDB" id="A0A183CUC7"/>
<dbReference type="EMBL" id="UYRT01000044">
    <property type="protein sequence ID" value="VDK27251.1"/>
    <property type="molecule type" value="Genomic_DNA"/>
</dbReference>
<organism evidence="4">
    <name type="scientific">Gongylonema pulchrum</name>
    <dbReference type="NCBI Taxonomy" id="637853"/>
    <lineage>
        <taxon>Eukaryota</taxon>
        <taxon>Metazoa</taxon>
        <taxon>Ecdysozoa</taxon>
        <taxon>Nematoda</taxon>
        <taxon>Chromadorea</taxon>
        <taxon>Rhabditida</taxon>
        <taxon>Spirurina</taxon>
        <taxon>Spiruromorpha</taxon>
        <taxon>Spiruroidea</taxon>
        <taxon>Gongylonematidae</taxon>
        <taxon>Gongylonema</taxon>
    </lineage>
</organism>
<feature type="compositionally biased region" description="Basic and acidic residues" evidence="1">
    <location>
        <begin position="1"/>
        <end position="15"/>
    </location>
</feature>
<evidence type="ECO:0000313" key="2">
    <source>
        <dbReference type="EMBL" id="VDK27251.1"/>
    </source>
</evidence>
<evidence type="ECO:0000313" key="3">
    <source>
        <dbReference type="Proteomes" id="UP000271098"/>
    </source>
</evidence>